<evidence type="ECO:0000313" key="3">
    <source>
        <dbReference type="Proteomes" id="UP001589613"/>
    </source>
</evidence>
<accession>A0ABV5V485</accession>
<proteinExistence type="predicted"/>
<protein>
    <recommendedName>
        <fullName evidence="4">Integral membrane protein</fullName>
    </recommendedName>
</protein>
<name>A0ABV5V485_9MICO</name>
<comment type="caution">
    <text evidence="2">The sequence shown here is derived from an EMBL/GenBank/DDBJ whole genome shotgun (WGS) entry which is preliminary data.</text>
</comment>
<dbReference type="EMBL" id="JBHMAX010000020">
    <property type="protein sequence ID" value="MFB9732634.1"/>
    <property type="molecule type" value="Genomic_DNA"/>
</dbReference>
<dbReference type="Proteomes" id="UP001589613">
    <property type="component" value="Unassembled WGS sequence"/>
</dbReference>
<keyword evidence="3" id="KW-1185">Reference proteome</keyword>
<organism evidence="2 3">
    <name type="scientific">Ornithinimicrobium kibberense</name>
    <dbReference type="NCBI Taxonomy" id="282060"/>
    <lineage>
        <taxon>Bacteria</taxon>
        <taxon>Bacillati</taxon>
        <taxon>Actinomycetota</taxon>
        <taxon>Actinomycetes</taxon>
        <taxon>Micrococcales</taxon>
        <taxon>Ornithinimicrobiaceae</taxon>
        <taxon>Ornithinimicrobium</taxon>
    </lineage>
</organism>
<keyword evidence="1" id="KW-0812">Transmembrane</keyword>
<feature type="transmembrane region" description="Helical" evidence="1">
    <location>
        <begin position="94"/>
        <end position="112"/>
    </location>
</feature>
<evidence type="ECO:0008006" key="4">
    <source>
        <dbReference type="Google" id="ProtNLM"/>
    </source>
</evidence>
<evidence type="ECO:0000256" key="1">
    <source>
        <dbReference type="SAM" id="Phobius"/>
    </source>
</evidence>
<keyword evidence="1" id="KW-1133">Transmembrane helix</keyword>
<evidence type="ECO:0000313" key="2">
    <source>
        <dbReference type="EMBL" id="MFB9732634.1"/>
    </source>
</evidence>
<keyword evidence="1" id="KW-0472">Membrane</keyword>
<reference evidence="2 3" key="1">
    <citation type="submission" date="2024-09" db="EMBL/GenBank/DDBJ databases">
        <authorList>
            <person name="Sun Q."/>
            <person name="Mori K."/>
        </authorList>
    </citation>
    <scope>NUCLEOTIDE SEQUENCE [LARGE SCALE GENOMIC DNA]</scope>
    <source>
        <strain evidence="2 3">JCM 12763</strain>
    </source>
</reference>
<feature type="transmembrane region" description="Helical" evidence="1">
    <location>
        <begin position="37"/>
        <end position="55"/>
    </location>
</feature>
<gene>
    <name evidence="2" type="ORF">ACFFN0_11345</name>
</gene>
<dbReference type="RefSeq" id="WP_141339326.1">
    <property type="nucleotide sequence ID" value="NZ_JBHMAX010000020.1"/>
</dbReference>
<feature type="transmembrane region" description="Helical" evidence="1">
    <location>
        <begin position="62"/>
        <end position="82"/>
    </location>
</feature>
<sequence>MTSSSRAGLVVAATTTLLLILGAGALGIVGPGGPVDLLYVGAAVVALVGAVSVRLRPRGMTYAFAAAAGTVLAATAVVLALGLHRSPGVSLGDLLGLTVLFAGGYALAAWFCSRGPSLPAAGEGAH</sequence>